<sequence length="170" mass="19477">MTLYFAQLFAIVLIVYLRLKRSVGFQPLKPVRMMFRIVIFSGIFLFLLTMSALHPLSYLYDLIGIILGLMLTAYALKNVSIENRDGVIYFRTHLWVELLVLCLFLYRFLSRIIEINVQQGDLINGGSAAYGAFFAQDPATMIGFFVLAVYYVGFSFFVLKKGKIEDNRSV</sequence>
<keyword evidence="3" id="KW-1185">Reference proteome</keyword>
<feature type="transmembrane region" description="Helical" evidence="1">
    <location>
        <begin position="6"/>
        <end position="21"/>
    </location>
</feature>
<evidence type="ECO:0000313" key="3">
    <source>
        <dbReference type="Proteomes" id="UP000187367"/>
    </source>
</evidence>
<keyword evidence="1" id="KW-0812">Transmembrane</keyword>
<accession>A0A1R1S2W2</accession>
<protein>
    <submittedName>
        <fullName evidence="2">Sporulation protein</fullName>
    </submittedName>
</protein>
<accession>A0A1R1QQ10</accession>
<dbReference type="InterPro" id="IPR058247">
    <property type="entry name" value="DUF1453"/>
</dbReference>
<dbReference type="Proteomes" id="UP000187367">
    <property type="component" value="Unassembled WGS sequence"/>
</dbReference>
<feature type="transmembrane region" description="Helical" evidence="1">
    <location>
        <begin position="88"/>
        <end position="109"/>
    </location>
</feature>
<keyword evidence="1" id="KW-0472">Membrane</keyword>
<keyword evidence="1" id="KW-1133">Transmembrane helix</keyword>
<dbReference type="AlphaFoldDB" id="A0A1R1S2W2"/>
<proteinExistence type="predicted"/>
<comment type="caution">
    <text evidence="2">The sequence shown here is derived from an EMBL/GenBank/DDBJ whole genome shotgun (WGS) entry which is preliminary data.</text>
</comment>
<dbReference type="Pfam" id="PF07301">
    <property type="entry name" value="DUF1453"/>
    <property type="match status" value="1"/>
</dbReference>
<feature type="transmembrane region" description="Helical" evidence="1">
    <location>
        <begin position="33"/>
        <end position="52"/>
    </location>
</feature>
<organism evidence="2 3">
    <name type="scientific">Bacillus swezeyi</name>
    <dbReference type="NCBI Taxonomy" id="1925020"/>
    <lineage>
        <taxon>Bacteria</taxon>
        <taxon>Bacillati</taxon>
        <taxon>Bacillota</taxon>
        <taxon>Bacilli</taxon>
        <taxon>Bacillales</taxon>
        <taxon>Bacillaceae</taxon>
        <taxon>Bacillus</taxon>
    </lineage>
</organism>
<dbReference type="EMBL" id="MTJL01000012">
    <property type="protein sequence ID" value="OMI06750.1"/>
    <property type="molecule type" value="Genomic_DNA"/>
</dbReference>
<gene>
    <name evidence="2" type="ORF">BW143_08325</name>
</gene>
<reference evidence="2 3" key="1">
    <citation type="submission" date="2017-01" db="EMBL/GenBank/DDBJ databases">
        <title>Bacillus phylogenomics.</title>
        <authorList>
            <person name="Dunlap C."/>
        </authorList>
    </citation>
    <scope>NUCLEOTIDE SEQUENCE [LARGE SCALE GENOMIC DNA]</scope>
    <source>
        <strain evidence="2 3">NRRL B-41282</strain>
    </source>
</reference>
<feature type="transmembrane region" description="Helical" evidence="1">
    <location>
        <begin position="58"/>
        <end position="76"/>
    </location>
</feature>
<evidence type="ECO:0000256" key="1">
    <source>
        <dbReference type="SAM" id="Phobius"/>
    </source>
</evidence>
<name>A0A1R1S2W2_9BACI</name>
<evidence type="ECO:0000313" key="2">
    <source>
        <dbReference type="EMBL" id="OMI06750.1"/>
    </source>
</evidence>
<feature type="transmembrane region" description="Helical" evidence="1">
    <location>
        <begin position="139"/>
        <end position="159"/>
    </location>
</feature>